<evidence type="ECO:0000256" key="8">
    <source>
        <dbReference type="SAM" id="Phobius"/>
    </source>
</evidence>
<feature type="transmembrane region" description="Helical" evidence="8">
    <location>
        <begin position="1120"/>
        <end position="1141"/>
    </location>
</feature>
<evidence type="ECO:0000313" key="9">
    <source>
        <dbReference type="EMBL" id="KAH0530733.1"/>
    </source>
</evidence>
<evidence type="ECO:0000256" key="4">
    <source>
        <dbReference type="ARBA" id="ARBA00022692"/>
    </source>
</evidence>
<feature type="region of interest" description="Disordered" evidence="7">
    <location>
        <begin position="534"/>
        <end position="645"/>
    </location>
</feature>
<sequence length="1360" mass="149550">MEAGDFDQTPAPSCRPSLTTLRPDQDDTATEDTGFSATSAAASRHRLSKPSTSDPALVDRDLPAPPVVSRSPPLKTPSQSSKSELENRDSSAVRNVAALPRQISPVHLSEKMAYSSPIRLVNRESVNTPLHRGDTHAQVHHPGLLDGADFCDNEIQSPGSQSFISSTQPSSPVSNESMMSGEMHRVLSSGDLSVTEVTVPVHRHKGHSIAVKVRPAFSYYPTYSPALLGDQRGLDYNNSANKAQPFDPLADNTATVPSDIDDLDAVISRDERRDSDNEVEDDQGLSSPTSKLRAVGPELPPQKNDYHHHSHKSKDGNLQRQASEGSSARTHSLGSTLDYKRTAQWLREILKYPETYTSKFTELPPRSKMRRPSSASQRRQSEAALSNALPSRRMTGLSSQSGRSEPKIDPLLFQRAVNDLEKLMNEAIALASEVVQRPDTPSCPKIHQPCVTLHARCHSVPGGQDGASQDDDTSGRRTHESSSKFNGVEIQHESQQARPPYQHADTYTGAPERPRLNEILQSYSSERNDATAREFPIQKETPPQTAAEASFSVPGRRSSINGASYAAPGSRKTSNRTPKLNRKKPYNDLTRGTKDVTASQSKPRQSNSAPRGSHARHASHESGEDTPNREVAGRRTYTDRGISLRRRSHVSLRGAQGFSLAKSRKRQSTARDWSPVRKRFVATVACISTALIGMILGIYAGLVPSIQYYIIDQSHATVHGNTGCFLGLAIPTFFLWPLPLLHGRKPYIMTSLVLAMPLLFPQALAVNTQRLTNTGTWRAMLLASRTLMGGSLGFASMNFHSILMDLFGASLMSTNPHGEVVDHYDARRHGGGMGVWLGIWTWCWIGSLGIGFLVGACVIDKYPPTWGFYISIIMIAVVLILNVLCPEVRRSAFRRSVAEVRTGGDISRRVARGEVMMHRVKTGPKWWGQEVYHGILLTLEMLRQPGFLILAVYAAWIYAQVVLTIVLLGSLASKFYKLRSPNVGLLVGSVALGAILAIPFQKASFFSRSRQAQLDSNKATMERKIAWSSHLVRRTIFTIMLPLAGVCYASVSSGPPMHIGVPTIFAFCIGLLSCLAIAECNGLVMECFDTSDLSPGMTGRQRSKSGKAEKRTNYSSFPRVTAGFAAVHTLAFIFAAGASALGGLVTRTLGQQVATGVVAGILFILTVMLLLILARFTNVQIVPNSKMAEMDRLIEARRRSTIRRASMPDDHQAVIEEEKAWRPAMLGNPIGKLRRMNVFELGSKSRWQEIRKKNKLVDENAHLNQAAWNQGLEALDDKLSDIQSDVEDFFGLGSVKKRNSRRLRPSDETSDSARDIEMTNLGNQASGSRPSLKRFVERECVMSQTVTEENEGLDDHRRNS</sequence>
<feature type="transmembrane region" description="Helical" evidence="8">
    <location>
        <begin position="747"/>
        <end position="766"/>
    </location>
</feature>
<feature type="compositionally biased region" description="Basic and acidic residues" evidence="7">
    <location>
        <begin position="267"/>
        <end position="276"/>
    </location>
</feature>
<evidence type="ECO:0000256" key="2">
    <source>
        <dbReference type="ARBA" id="ARBA00022448"/>
    </source>
</evidence>
<evidence type="ECO:0000256" key="1">
    <source>
        <dbReference type="ARBA" id="ARBA00004651"/>
    </source>
</evidence>
<feature type="compositionally biased region" description="Basic and acidic residues" evidence="7">
    <location>
        <begin position="473"/>
        <end position="482"/>
    </location>
</feature>
<dbReference type="Proteomes" id="UP000826573">
    <property type="component" value="Unassembled WGS sequence"/>
</dbReference>
<feature type="compositionally biased region" description="Low complexity" evidence="7">
    <location>
        <begin position="372"/>
        <end position="384"/>
    </location>
</feature>
<feature type="region of interest" description="Disordered" evidence="7">
    <location>
        <begin position="461"/>
        <end position="514"/>
    </location>
</feature>
<keyword evidence="3" id="KW-1003">Cell membrane</keyword>
<gene>
    <name evidence="9" type="ORF">TsFJ059_005325</name>
</gene>
<dbReference type="GO" id="GO:0022857">
    <property type="term" value="F:transmembrane transporter activity"/>
    <property type="evidence" value="ECO:0007669"/>
    <property type="project" value="TreeGrafter"/>
</dbReference>
<feature type="compositionally biased region" description="Low complexity" evidence="7">
    <location>
        <begin position="160"/>
        <end position="177"/>
    </location>
</feature>
<feature type="transmembrane region" description="Helical" evidence="8">
    <location>
        <begin position="1057"/>
        <end position="1078"/>
    </location>
</feature>
<keyword evidence="6 8" id="KW-0472">Membrane</keyword>
<feature type="compositionally biased region" description="Polar residues" evidence="7">
    <location>
        <begin position="596"/>
        <end position="610"/>
    </location>
</feature>
<evidence type="ECO:0000256" key="7">
    <source>
        <dbReference type="SAM" id="MobiDB-lite"/>
    </source>
</evidence>
<feature type="region of interest" description="Disordered" evidence="7">
    <location>
        <begin position="1"/>
        <end position="93"/>
    </location>
</feature>
<dbReference type="EMBL" id="JAIMJC010000002">
    <property type="protein sequence ID" value="KAH0530733.1"/>
    <property type="molecule type" value="Genomic_DNA"/>
</dbReference>
<dbReference type="PANTHER" id="PTHR23502">
    <property type="entry name" value="MAJOR FACILITATOR SUPERFAMILY"/>
    <property type="match status" value="1"/>
</dbReference>
<comment type="caution">
    <text evidence="9">The sequence shown here is derived from an EMBL/GenBank/DDBJ whole genome shotgun (WGS) entry which is preliminary data.</text>
</comment>
<dbReference type="Gene3D" id="1.20.1250.20">
    <property type="entry name" value="MFS general substrate transporter like domains"/>
    <property type="match status" value="1"/>
</dbReference>
<feature type="transmembrane region" description="Helical" evidence="8">
    <location>
        <begin position="833"/>
        <end position="854"/>
    </location>
</feature>
<evidence type="ECO:0000256" key="5">
    <source>
        <dbReference type="ARBA" id="ARBA00022989"/>
    </source>
</evidence>
<feature type="region of interest" description="Disordered" evidence="7">
    <location>
        <begin position="159"/>
        <end position="180"/>
    </location>
</feature>
<name>A0A9P8HN51_9HYPO</name>
<organism evidence="9 10">
    <name type="scientific">Trichoderma semiorbis</name>
    <dbReference type="NCBI Taxonomy" id="1491008"/>
    <lineage>
        <taxon>Eukaryota</taxon>
        <taxon>Fungi</taxon>
        <taxon>Dikarya</taxon>
        <taxon>Ascomycota</taxon>
        <taxon>Pezizomycotina</taxon>
        <taxon>Sordariomycetes</taxon>
        <taxon>Hypocreomycetidae</taxon>
        <taxon>Hypocreales</taxon>
        <taxon>Hypocreaceae</taxon>
        <taxon>Trichoderma</taxon>
    </lineage>
</organism>
<feature type="transmembrane region" description="Helical" evidence="8">
    <location>
        <begin position="1153"/>
        <end position="1177"/>
    </location>
</feature>
<proteinExistence type="predicted"/>
<feature type="transmembrane region" description="Helical" evidence="8">
    <location>
        <begin position="983"/>
        <end position="1000"/>
    </location>
</feature>
<accession>A0A9P8HN51</accession>
<evidence type="ECO:0000256" key="3">
    <source>
        <dbReference type="ARBA" id="ARBA00022475"/>
    </source>
</evidence>
<feature type="region of interest" description="Disordered" evidence="7">
    <location>
        <begin position="239"/>
        <end position="335"/>
    </location>
</feature>
<reference evidence="9 10" key="1">
    <citation type="submission" date="2021-08" db="EMBL/GenBank/DDBJ databases">
        <title>The highly contiguous genome resource for Trichoderma semiorbis FJ059, a fungal antagonistic to plant pathogens.</title>
        <authorList>
            <person name="Liu T."/>
        </authorList>
    </citation>
    <scope>NUCLEOTIDE SEQUENCE [LARGE SCALE GENOMIC DNA]</scope>
    <source>
        <strain evidence="9 10">FJ059</strain>
    </source>
</reference>
<feature type="transmembrane region" description="Helical" evidence="8">
    <location>
        <begin position="680"/>
        <end position="700"/>
    </location>
</feature>
<feature type="transmembrane region" description="Helical" evidence="8">
    <location>
        <begin position="947"/>
        <end position="971"/>
    </location>
</feature>
<dbReference type="GO" id="GO:0005886">
    <property type="term" value="C:plasma membrane"/>
    <property type="evidence" value="ECO:0007669"/>
    <property type="project" value="UniProtKB-SubCell"/>
</dbReference>
<feature type="compositionally biased region" description="Basic and acidic residues" evidence="7">
    <location>
        <begin position="1304"/>
        <end position="1317"/>
    </location>
</feature>
<feature type="compositionally biased region" description="Polar residues" evidence="7">
    <location>
        <begin position="316"/>
        <end position="335"/>
    </location>
</feature>
<evidence type="ECO:0000256" key="6">
    <source>
        <dbReference type="ARBA" id="ARBA00023136"/>
    </source>
</evidence>
<keyword evidence="10" id="KW-1185">Reference proteome</keyword>
<keyword evidence="2" id="KW-0813">Transport</keyword>
<dbReference type="InterPro" id="IPR036259">
    <property type="entry name" value="MFS_trans_sf"/>
</dbReference>
<feature type="transmembrane region" description="Helical" evidence="8">
    <location>
        <begin position="866"/>
        <end position="885"/>
    </location>
</feature>
<feature type="region of interest" description="Disordered" evidence="7">
    <location>
        <begin position="361"/>
        <end position="406"/>
    </location>
</feature>
<feature type="transmembrane region" description="Helical" evidence="8">
    <location>
        <begin position="720"/>
        <end position="740"/>
    </location>
</feature>
<feature type="region of interest" description="Disordered" evidence="7">
    <location>
        <begin position="1298"/>
        <end position="1333"/>
    </location>
</feature>
<dbReference type="SUPFAM" id="SSF103473">
    <property type="entry name" value="MFS general substrate transporter"/>
    <property type="match status" value="1"/>
</dbReference>
<feature type="compositionally biased region" description="Polar residues" evidence="7">
    <location>
        <begin position="1320"/>
        <end position="1329"/>
    </location>
</feature>
<comment type="subcellular location">
    <subcellularLocation>
        <location evidence="1">Cell membrane</location>
        <topology evidence="1">Multi-pass membrane protein</topology>
    </subcellularLocation>
</comment>
<feature type="compositionally biased region" description="Basic and acidic residues" evidence="7">
    <location>
        <begin position="618"/>
        <end position="638"/>
    </location>
</feature>
<keyword evidence="4 8" id="KW-0812">Transmembrane</keyword>
<protein>
    <recommendedName>
        <fullName evidence="11">Polyamine transport protein</fullName>
    </recommendedName>
</protein>
<dbReference type="PANTHER" id="PTHR23502:SF186">
    <property type="entry name" value="MAJOR FACILITATOR SUPERFAMILY (MFS) PROFILE DOMAIN-CONTAINING PROTEIN"/>
    <property type="match status" value="1"/>
</dbReference>
<evidence type="ECO:0000313" key="10">
    <source>
        <dbReference type="Proteomes" id="UP000826573"/>
    </source>
</evidence>
<evidence type="ECO:0008006" key="11">
    <source>
        <dbReference type="Google" id="ProtNLM"/>
    </source>
</evidence>
<feature type="transmembrane region" description="Helical" evidence="8">
    <location>
        <begin position="1031"/>
        <end position="1051"/>
    </location>
</feature>
<keyword evidence="5 8" id="KW-1133">Transmembrane helix</keyword>
<feature type="compositionally biased region" description="Polar residues" evidence="7">
    <location>
        <begin position="31"/>
        <end position="41"/>
    </location>
</feature>